<dbReference type="InterPro" id="IPR021299">
    <property type="entry name" value="DUF2871"/>
</dbReference>
<proteinExistence type="predicted"/>
<dbReference type="InterPro" id="IPR036927">
    <property type="entry name" value="Cyt_c_oxase-like_su1_sf"/>
</dbReference>
<feature type="transmembrane region" description="Helical" evidence="1">
    <location>
        <begin position="110"/>
        <end position="132"/>
    </location>
</feature>
<sequence length="140" mass="15767">MKKMINTSFMYLILALVAGVFYREFTKFNAFSGQTALGIVHTHFFILGVIFFLILTLFIKNFPQILDYKGLNKFYILYNISVILFTIMLLVRGTMEVLGTPLSSAVDASISGIAGISHILLTVSLVYFFVIIKKSIVNHD</sequence>
<dbReference type="Proteomes" id="UP001060112">
    <property type="component" value="Chromosome"/>
</dbReference>
<name>A0ABY5I7L4_9FIRM</name>
<dbReference type="RefSeq" id="WP_290141354.1">
    <property type="nucleotide sequence ID" value="NZ_CP101620.1"/>
</dbReference>
<feature type="transmembrane region" description="Helical" evidence="1">
    <location>
        <begin position="71"/>
        <end position="90"/>
    </location>
</feature>
<reference evidence="2" key="1">
    <citation type="submission" date="2022-07" db="EMBL/GenBank/DDBJ databases">
        <title>Faecal culturing of patients with breast cancer.</title>
        <authorList>
            <person name="Teng N.M.Y."/>
            <person name="Kiu R."/>
            <person name="Evans R."/>
            <person name="Baker D.J."/>
            <person name="Zenner C."/>
            <person name="Robinson S.D."/>
            <person name="Hall L.J."/>
        </authorList>
    </citation>
    <scope>NUCLEOTIDE SEQUENCE</scope>
    <source>
        <strain evidence="2">LH1062</strain>
    </source>
</reference>
<keyword evidence="1" id="KW-1133">Transmembrane helix</keyword>
<organism evidence="2 3">
    <name type="scientific">Allocoprobacillus halotolerans</name>
    <dbReference type="NCBI Taxonomy" id="2944914"/>
    <lineage>
        <taxon>Bacteria</taxon>
        <taxon>Bacillati</taxon>
        <taxon>Bacillota</taxon>
        <taxon>Erysipelotrichia</taxon>
        <taxon>Erysipelotrichales</taxon>
        <taxon>Erysipelotrichaceae</taxon>
        <taxon>Allocoprobacillus</taxon>
    </lineage>
</organism>
<gene>
    <name evidence="2" type="ORF">NMU03_03690</name>
</gene>
<feature type="transmembrane region" description="Helical" evidence="1">
    <location>
        <begin position="39"/>
        <end position="59"/>
    </location>
</feature>
<dbReference type="EMBL" id="CP101620">
    <property type="protein sequence ID" value="UTY39917.1"/>
    <property type="molecule type" value="Genomic_DNA"/>
</dbReference>
<protein>
    <submittedName>
        <fullName evidence="2">DUF2871 domain-containing protein</fullName>
    </submittedName>
</protein>
<dbReference type="Gene3D" id="1.20.210.10">
    <property type="entry name" value="Cytochrome c oxidase-like, subunit I domain"/>
    <property type="match status" value="1"/>
</dbReference>
<dbReference type="Pfam" id="PF11070">
    <property type="entry name" value="DUF2871"/>
    <property type="match status" value="1"/>
</dbReference>
<evidence type="ECO:0000256" key="1">
    <source>
        <dbReference type="SAM" id="Phobius"/>
    </source>
</evidence>
<accession>A0ABY5I7L4</accession>
<keyword evidence="3" id="KW-1185">Reference proteome</keyword>
<evidence type="ECO:0000313" key="2">
    <source>
        <dbReference type="EMBL" id="UTY39917.1"/>
    </source>
</evidence>
<keyword evidence="1" id="KW-0812">Transmembrane</keyword>
<keyword evidence="1" id="KW-0472">Membrane</keyword>
<evidence type="ECO:0000313" key="3">
    <source>
        <dbReference type="Proteomes" id="UP001060112"/>
    </source>
</evidence>